<keyword evidence="1" id="KW-0732">Signal</keyword>
<evidence type="ECO:0000256" key="1">
    <source>
        <dbReference type="SAM" id="SignalP"/>
    </source>
</evidence>
<reference evidence="2 3" key="1">
    <citation type="journal article" date="2018" name="Plant J.">
        <title>Genome sequences of Chlorella sorokiniana UTEX 1602 and Micractinium conductrix SAG 241.80: implications to maltose excretion by a green alga.</title>
        <authorList>
            <person name="Arriola M.B."/>
            <person name="Velmurugan N."/>
            <person name="Zhang Y."/>
            <person name="Plunkett M.H."/>
            <person name="Hondzo H."/>
            <person name="Barney B.M."/>
        </authorList>
    </citation>
    <scope>NUCLEOTIDE SEQUENCE [LARGE SCALE GENOMIC DNA]</scope>
    <source>
        <strain evidence="3">UTEX 1602</strain>
    </source>
</reference>
<organism evidence="2 3">
    <name type="scientific">Chlorella sorokiniana</name>
    <name type="common">Freshwater green alga</name>
    <dbReference type="NCBI Taxonomy" id="3076"/>
    <lineage>
        <taxon>Eukaryota</taxon>
        <taxon>Viridiplantae</taxon>
        <taxon>Chlorophyta</taxon>
        <taxon>core chlorophytes</taxon>
        <taxon>Trebouxiophyceae</taxon>
        <taxon>Chlorellales</taxon>
        <taxon>Chlorellaceae</taxon>
        <taxon>Chlorella clade</taxon>
        <taxon>Chlorella</taxon>
    </lineage>
</organism>
<proteinExistence type="predicted"/>
<keyword evidence="3" id="KW-1185">Reference proteome</keyword>
<evidence type="ECO:0000313" key="3">
    <source>
        <dbReference type="Proteomes" id="UP000239899"/>
    </source>
</evidence>
<name>A0A2P6TCA5_CHLSO</name>
<comment type="caution">
    <text evidence="2">The sequence shown here is derived from an EMBL/GenBank/DDBJ whole genome shotgun (WGS) entry which is preliminary data.</text>
</comment>
<dbReference type="Proteomes" id="UP000239899">
    <property type="component" value="Unassembled WGS sequence"/>
</dbReference>
<gene>
    <name evidence="2" type="ORF">C2E21_9248</name>
</gene>
<evidence type="ECO:0000313" key="2">
    <source>
        <dbReference type="EMBL" id="PRW20258.1"/>
    </source>
</evidence>
<protein>
    <submittedName>
        <fullName evidence="2">Thiol:disulfide interchange</fullName>
    </submittedName>
</protein>
<dbReference type="AlphaFoldDB" id="A0A2P6TCA5"/>
<sequence>MATRALALALLATLVATAAAALPNSPFANQGGPPIPGGPTYNLAADGSVASLGYNHPTGYVAVQADPTNRTALFGAYSSWQCVDGKPGYYTALLTQTTSDKEGKEIKKEQLCEFGTINPKNNKYAQSTTECPTATDIEDMFFAPAGAPQKRKVNTVCGTAP</sequence>
<accession>A0A2P6TCA5</accession>
<feature type="signal peptide" evidence="1">
    <location>
        <begin position="1"/>
        <end position="20"/>
    </location>
</feature>
<dbReference type="EMBL" id="LHPG02000025">
    <property type="protein sequence ID" value="PRW20258.1"/>
    <property type="molecule type" value="Genomic_DNA"/>
</dbReference>
<dbReference type="OrthoDB" id="10410742at2759"/>
<feature type="chain" id="PRO_5015176774" evidence="1">
    <location>
        <begin position="21"/>
        <end position="161"/>
    </location>
</feature>